<dbReference type="GeneID" id="5856451"/>
<organism evidence="1 2">
    <name type="scientific">Malassezia globosa (strain ATCC MYA-4612 / CBS 7966)</name>
    <name type="common">Dandruff-associated fungus</name>
    <dbReference type="NCBI Taxonomy" id="425265"/>
    <lineage>
        <taxon>Eukaryota</taxon>
        <taxon>Fungi</taxon>
        <taxon>Dikarya</taxon>
        <taxon>Basidiomycota</taxon>
        <taxon>Ustilaginomycotina</taxon>
        <taxon>Malasseziomycetes</taxon>
        <taxon>Malasseziales</taxon>
        <taxon>Malasseziaceae</taxon>
        <taxon>Malassezia</taxon>
    </lineage>
</organism>
<proteinExistence type="predicted"/>
<accession>A8PUP5</accession>
<evidence type="ECO:0000313" key="1">
    <source>
        <dbReference type="EMBL" id="EDP44931.1"/>
    </source>
</evidence>
<comment type="caution">
    <text evidence="1">The sequence shown here is derived from an EMBL/GenBank/DDBJ whole genome shotgun (WGS) entry which is preliminary data.</text>
</comment>
<dbReference type="EMBL" id="AAYY01000002">
    <property type="protein sequence ID" value="EDP44931.1"/>
    <property type="molecule type" value="Genomic_DNA"/>
</dbReference>
<dbReference type="KEGG" id="mgl:MGL_0738"/>
<sequence length="298" mass="31996">MSYMSSPSIVANDTESSTASLSVPRLSFNLTSSAESTTQLSSLMNGMATAGVHDFSKRPTSSMQVPQTSLASSTLSDLSLAAFVESLYTLEIAPSDGLTQSMLDGQTFLNESKVLRDDVSESSLSSSYPISNDVVPMKLSESGRDQTEYAKSAFLEDQLAFSVPSDMRWWNTALSLPLPIEKNFSTSSPQVNTFPSQSNHDSKPLAFDTGLDPSLSSICEPVSAASCCSKSRSATLGSAPTTHMGVPTPAGRIQLLHIFLEYIFHTSCVRPPIPQIIDRTAQTSIFAGKSPLCAEPRW</sequence>
<dbReference type="RefSeq" id="XP_001732145.1">
    <property type="nucleotide sequence ID" value="XM_001732093.1"/>
</dbReference>
<dbReference type="Proteomes" id="UP000008837">
    <property type="component" value="Unassembled WGS sequence"/>
</dbReference>
<dbReference type="InParanoid" id="A8PUP5"/>
<dbReference type="AlphaFoldDB" id="A8PUP5"/>
<reference evidence="1 2" key="1">
    <citation type="journal article" date="2007" name="Proc. Natl. Acad. Sci. U.S.A.">
        <title>Dandruff-associated Malassezia genomes reveal convergent and divergent virulence traits shared with plant and human fungal pathogens.</title>
        <authorList>
            <person name="Xu J."/>
            <person name="Saunders C.W."/>
            <person name="Hu P."/>
            <person name="Grant R.A."/>
            <person name="Boekhout T."/>
            <person name="Kuramae E.E."/>
            <person name="Kronstad J.W."/>
            <person name="Deangelis Y.M."/>
            <person name="Reeder N.L."/>
            <person name="Johnstone K.R."/>
            <person name="Leland M."/>
            <person name="Fieno A.M."/>
            <person name="Begley W.M."/>
            <person name="Sun Y."/>
            <person name="Lacey M.P."/>
            <person name="Chaudhary T."/>
            <person name="Keough T."/>
            <person name="Chu L."/>
            <person name="Sears R."/>
            <person name="Yuan B."/>
            <person name="Dawson T.L.Jr."/>
        </authorList>
    </citation>
    <scope>NUCLEOTIDE SEQUENCE [LARGE SCALE GENOMIC DNA]</scope>
    <source>
        <strain evidence="2">ATCC MYA-4612 / CBS 7966</strain>
    </source>
</reference>
<protein>
    <submittedName>
        <fullName evidence="1">Uncharacterized protein</fullName>
    </submittedName>
</protein>
<keyword evidence="2" id="KW-1185">Reference proteome</keyword>
<dbReference type="VEuPathDB" id="FungiDB:MGL_0738"/>
<dbReference type="STRING" id="425265.A8PUP5"/>
<name>A8PUP5_MALGO</name>
<gene>
    <name evidence="1" type="ORF">MGL_0738</name>
</gene>
<evidence type="ECO:0000313" key="2">
    <source>
        <dbReference type="Proteomes" id="UP000008837"/>
    </source>
</evidence>
<dbReference type="OrthoDB" id="39175at2759"/>